<dbReference type="PROSITE" id="PS00134">
    <property type="entry name" value="TRYPSIN_HIS"/>
    <property type="match status" value="1"/>
</dbReference>
<dbReference type="PROSITE" id="PS50240">
    <property type="entry name" value="TRYPSIN_DOM"/>
    <property type="match status" value="1"/>
</dbReference>
<dbReference type="Proteomes" id="UP001152320">
    <property type="component" value="Chromosome 7"/>
</dbReference>
<dbReference type="InterPro" id="IPR033116">
    <property type="entry name" value="TRYPSIN_SER"/>
</dbReference>
<keyword evidence="6" id="KW-0768">Sushi</keyword>
<keyword evidence="7" id="KW-0378">Hydrolase</keyword>
<dbReference type="InterPro" id="IPR000436">
    <property type="entry name" value="Sushi_SCR_CCP_dom"/>
</dbReference>
<dbReference type="PANTHER" id="PTHR24253">
    <property type="entry name" value="TRANSMEMBRANE PROTEASE SERINE"/>
    <property type="match status" value="1"/>
</dbReference>
<dbReference type="SMART" id="SM00032">
    <property type="entry name" value="CCP"/>
    <property type="match status" value="4"/>
</dbReference>
<proteinExistence type="predicted"/>
<keyword evidence="2" id="KW-0964">Secreted</keyword>
<protein>
    <submittedName>
        <fullName evidence="10">Transmembrane protease serine 6</fullName>
    </submittedName>
</protein>
<keyword evidence="5" id="KW-0325">Glycoprotein</keyword>
<comment type="caution">
    <text evidence="10">The sequence shown here is derived from an EMBL/GenBank/DDBJ whole genome shotgun (WGS) entry which is preliminary data.</text>
</comment>
<evidence type="ECO:0000256" key="4">
    <source>
        <dbReference type="ARBA" id="ARBA00023157"/>
    </source>
</evidence>
<evidence type="ECO:0000256" key="6">
    <source>
        <dbReference type="PROSITE-ProRule" id="PRU00302"/>
    </source>
</evidence>
<keyword evidence="10" id="KW-0472">Membrane</keyword>
<keyword evidence="7 10" id="KW-0645">Protease</keyword>
<dbReference type="Gene3D" id="2.40.10.10">
    <property type="entry name" value="Trypsin-like serine proteases"/>
    <property type="match status" value="1"/>
</dbReference>
<dbReference type="SMART" id="SM00020">
    <property type="entry name" value="Tryp_SPc"/>
    <property type="match status" value="1"/>
</dbReference>
<dbReference type="InterPro" id="IPR001314">
    <property type="entry name" value="Peptidase_S1A"/>
</dbReference>
<evidence type="ECO:0000256" key="3">
    <source>
        <dbReference type="ARBA" id="ARBA00022729"/>
    </source>
</evidence>
<dbReference type="OrthoDB" id="6127264at2759"/>
<evidence type="ECO:0000313" key="10">
    <source>
        <dbReference type="EMBL" id="KAJ8038861.1"/>
    </source>
</evidence>
<dbReference type="InterPro" id="IPR001254">
    <property type="entry name" value="Trypsin_dom"/>
</dbReference>
<feature type="domain" description="Peptidase S1" evidence="8">
    <location>
        <begin position="321"/>
        <end position="585"/>
    </location>
</feature>
<comment type="subcellular location">
    <subcellularLocation>
        <location evidence="1">Secreted</location>
    </subcellularLocation>
</comment>
<keyword evidence="3" id="KW-0732">Signal</keyword>
<dbReference type="FunFam" id="2.40.10.10:FF:000054">
    <property type="entry name" value="Complement C1r subcomponent"/>
    <property type="match status" value="1"/>
</dbReference>
<dbReference type="Gene3D" id="2.10.70.10">
    <property type="entry name" value="Complement Module, domain 1"/>
    <property type="match status" value="4"/>
</dbReference>
<keyword evidence="4" id="KW-1015">Disulfide bond</keyword>
<accession>A0A9Q1C542</accession>
<evidence type="ECO:0000256" key="1">
    <source>
        <dbReference type="ARBA" id="ARBA00004613"/>
    </source>
</evidence>
<dbReference type="GO" id="GO:0005576">
    <property type="term" value="C:extracellular region"/>
    <property type="evidence" value="ECO:0007669"/>
    <property type="project" value="UniProtKB-SubCell"/>
</dbReference>
<dbReference type="SUPFAM" id="SSF57535">
    <property type="entry name" value="Complement control module/SCR domain"/>
    <property type="match status" value="4"/>
</dbReference>
<evidence type="ECO:0000256" key="7">
    <source>
        <dbReference type="RuleBase" id="RU363034"/>
    </source>
</evidence>
<dbReference type="InterPro" id="IPR018114">
    <property type="entry name" value="TRYPSIN_HIS"/>
</dbReference>
<feature type="domain" description="Sushi" evidence="9">
    <location>
        <begin position="236"/>
        <end position="298"/>
    </location>
</feature>
<evidence type="ECO:0000256" key="2">
    <source>
        <dbReference type="ARBA" id="ARBA00022525"/>
    </source>
</evidence>
<dbReference type="PROSITE" id="PS00135">
    <property type="entry name" value="TRYPSIN_SER"/>
    <property type="match status" value="1"/>
</dbReference>
<evidence type="ECO:0000259" key="9">
    <source>
        <dbReference type="PROSITE" id="PS50923"/>
    </source>
</evidence>
<comment type="caution">
    <text evidence="6">Lacks conserved residue(s) required for the propagation of feature annotation.</text>
</comment>
<dbReference type="PRINTS" id="PR00722">
    <property type="entry name" value="CHYMOTRYPSIN"/>
</dbReference>
<feature type="domain" description="Sushi" evidence="9">
    <location>
        <begin position="177"/>
        <end position="235"/>
    </location>
</feature>
<dbReference type="Pfam" id="PF00089">
    <property type="entry name" value="Trypsin"/>
    <property type="match status" value="1"/>
</dbReference>
<keyword evidence="11" id="KW-1185">Reference proteome</keyword>
<dbReference type="CDD" id="cd00033">
    <property type="entry name" value="CCP"/>
    <property type="match status" value="2"/>
</dbReference>
<evidence type="ECO:0000259" key="8">
    <source>
        <dbReference type="PROSITE" id="PS50240"/>
    </source>
</evidence>
<dbReference type="PANTHER" id="PTHR24253:SF71">
    <property type="entry name" value="ENTEROPEPTIDASE"/>
    <property type="match status" value="1"/>
</dbReference>
<gene>
    <name evidence="10" type="ORF">HOLleu_16416</name>
</gene>
<sequence>MWFPVTPGAILQDVFIPWILLTWTVTAGLPFCPDERRVQNGYVVYQLNGKTFSSQSQLVGGVKRRVRCFPGFYKIGDEKATCRAGLWSKALALCMPKSCKPLKEDINNYRYVRYSHDPEENGKYPHDTEAKVFCKEGTHMVGTTIRPVCDAGQWLPSVPYCMEVPITTPSPYAKLARPCLLPSVVHGRYTFYYERYVKNGTILRYSCNYYAEDFYDSPVFCNDGNWSPGRPGCREKSCKLPTKTPEHVHVVSQFYGNYKVWHGLNISYVCTPGYILIGQKDSRCWYGEWTTPSPRCVRDVVTDFQSCGKAGKTAIRFGGRVVGGYAANTGAWPWQAGIYWQRTDGNWLLFCGGTLIEPGWVMSAGHCFGYDEDITRLQVRLGLTDRRNDMGSIREQIFNITNLFLPKGHDFIDFDYDVALLQLDGTALLNEYVRTICLPPEPYPGDNLDILVPPGAFGMVVGWGHSRPVGFNESTPSLYENTLQQLQIPIRRRSECVESLASVDEDTSQFTPRMFCAGYTRKQRDTCFGDSGGPFMRKIKVGGVGPRRWVQVGIVSAGKGCAVEGQYAFYTHIPKLVPWINFVMASNHTPSESDLVQI</sequence>
<dbReference type="InterPro" id="IPR009003">
    <property type="entry name" value="Peptidase_S1_PA"/>
</dbReference>
<dbReference type="SUPFAM" id="SSF50494">
    <property type="entry name" value="Trypsin-like serine proteases"/>
    <property type="match status" value="1"/>
</dbReference>
<dbReference type="EMBL" id="JAIZAY010000007">
    <property type="protein sequence ID" value="KAJ8038861.1"/>
    <property type="molecule type" value="Genomic_DNA"/>
</dbReference>
<reference evidence="10" key="1">
    <citation type="submission" date="2021-10" db="EMBL/GenBank/DDBJ databases">
        <title>Tropical sea cucumber genome reveals ecological adaptation and Cuvierian tubules defense mechanism.</title>
        <authorList>
            <person name="Chen T."/>
        </authorList>
    </citation>
    <scope>NUCLEOTIDE SEQUENCE</scope>
    <source>
        <strain evidence="10">Nanhai2018</strain>
        <tissue evidence="10">Muscle</tissue>
    </source>
</reference>
<keyword evidence="7" id="KW-0720">Serine protease</keyword>
<name>A0A9Q1C542_HOLLE</name>
<dbReference type="InterPro" id="IPR035976">
    <property type="entry name" value="Sushi/SCR/CCP_sf"/>
</dbReference>
<evidence type="ECO:0000313" key="11">
    <source>
        <dbReference type="Proteomes" id="UP001152320"/>
    </source>
</evidence>
<dbReference type="AlphaFoldDB" id="A0A9Q1C542"/>
<evidence type="ECO:0000256" key="5">
    <source>
        <dbReference type="ARBA" id="ARBA00023180"/>
    </source>
</evidence>
<keyword evidence="10" id="KW-0812">Transmembrane</keyword>
<dbReference type="GO" id="GO:0006508">
    <property type="term" value="P:proteolysis"/>
    <property type="evidence" value="ECO:0007669"/>
    <property type="project" value="UniProtKB-KW"/>
</dbReference>
<dbReference type="CDD" id="cd00190">
    <property type="entry name" value="Tryp_SPc"/>
    <property type="match status" value="1"/>
</dbReference>
<dbReference type="GO" id="GO:0004252">
    <property type="term" value="F:serine-type endopeptidase activity"/>
    <property type="evidence" value="ECO:0007669"/>
    <property type="project" value="InterPro"/>
</dbReference>
<organism evidence="10 11">
    <name type="scientific">Holothuria leucospilota</name>
    <name type="common">Black long sea cucumber</name>
    <name type="synonym">Mertensiothuria leucospilota</name>
    <dbReference type="NCBI Taxonomy" id="206669"/>
    <lineage>
        <taxon>Eukaryota</taxon>
        <taxon>Metazoa</taxon>
        <taxon>Echinodermata</taxon>
        <taxon>Eleutherozoa</taxon>
        <taxon>Echinozoa</taxon>
        <taxon>Holothuroidea</taxon>
        <taxon>Aspidochirotacea</taxon>
        <taxon>Aspidochirotida</taxon>
        <taxon>Holothuriidae</taxon>
        <taxon>Holothuria</taxon>
    </lineage>
</organism>
<dbReference type="PROSITE" id="PS50923">
    <property type="entry name" value="SUSHI"/>
    <property type="match status" value="2"/>
</dbReference>
<dbReference type="InterPro" id="IPR043504">
    <property type="entry name" value="Peptidase_S1_PA_chymotrypsin"/>
</dbReference>